<evidence type="ECO:0000313" key="2">
    <source>
        <dbReference type="Proteomes" id="UP001295423"/>
    </source>
</evidence>
<protein>
    <submittedName>
        <fullName evidence="1">Uncharacterized protein</fullName>
    </submittedName>
</protein>
<organism evidence="1 2">
    <name type="scientific">Cylindrotheca closterium</name>
    <dbReference type="NCBI Taxonomy" id="2856"/>
    <lineage>
        <taxon>Eukaryota</taxon>
        <taxon>Sar</taxon>
        <taxon>Stramenopiles</taxon>
        <taxon>Ochrophyta</taxon>
        <taxon>Bacillariophyta</taxon>
        <taxon>Bacillariophyceae</taxon>
        <taxon>Bacillariophycidae</taxon>
        <taxon>Bacillariales</taxon>
        <taxon>Bacillariaceae</taxon>
        <taxon>Cylindrotheca</taxon>
    </lineage>
</organism>
<reference evidence="1" key="1">
    <citation type="submission" date="2023-08" db="EMBL/GenBank/DDBJ databases">
        <authorList>
            <person name="Audoor S."/>
            <person name="Bilcke G."/>
        </authorList>
    </citation>
    <scope>NUCLEOTIDE SEQUENCE</scope>
</reference>
<name>A0AAD2G3Z5_9STRA</name>
<gene>
    <name evidence="1" type="ORF">CYCCA115_LOCUS17682</name>
</gene>
<keyword evidence="2" id="KW-1185">Reference proteome</keyword>
<comment type="caution">
    <text evidence="1">The sequence shown here is derived from an EMBL/GenBank/DDBJ whole genome shotgun (WGS) entry which is preliminary data.</text>
</comment>
<dbReference type="EMBL" id="CAKOGP040001983">
    <property type="protein sequence ID" value="CAJ1959261.1"/>
    <property type="molecule type" value="Genomic_DNA"/>
</dbReference>
<proteinExistence type="predicted"/>
<dbReference type="AlphaFoldDB" id="A0AAD2G3Z5"/>
<sequence>MWVARCSYIKKLLGLDPFLQKMGTRDSAYYGSGRFAAEHWILSHPSVRPCDLYANSSYLYGYKRIPSMEELTTNLKLAMTPRFSLYPTLKDFEGRRILKSYPSFAERLDEYKMLYGSEKPDPEWWGWQFFNASSKGNHSLPPRIFSFR</sequence>
<accession>A0AAD2G3Z5</accession>
<evidence type="ECO:0000313" key="1">
    <source>
        <dbReference type="EMBL" id="CAJ1959261.1"/>
    </source>
</evidence>
<dbReference type="Proteomes" id="UP001295423">
    <property type="component" value="Unassembled WGS sequence"/>
</dbReference>